<evidence type="ECO:0000313" key="2">
    <source>
        <dbReference type="EMBL" id="GLR04678.1"/>
    </source>
</evidence>
<evidence type="ECO:0000259" key="1">
    <source>
        <dbReference type="Pfam" id="PF00534"/>
    </source>
</evidence>
<organism evidence="2 3">
    <name type="scientific">Vibrio hyugaensis</name>
    <dbReference type="NCBI Taxonomy" id="1534743"/>
    <lineage>
        <taxon>Bacteria</taxon>
        <taxon>Pseudomonadati</taxon>
        <taxon>Pseudomonadota</taxon>
        <taxon>Gammaproteobacteria</taxon>
        <taxon>Vibrionales</taxon>
        <taxon>Vibrionaceae</taxon>
        <taxon>Vibrio</taxon>
    </lineage>
</organism>
<dbReference type="Proteomes" id="UP001156669">
    <property type="component" value="Unassembled WGS sequence"/>
</dbReference>
<comment type="caution">
    <text evidence="2">The sequence shown here is derived from an EMBL/GenBank/DDBJ whole genome shotgun (WGS) entry which is preliminary data.</text>
</comment>
<sequence>MLKGKLSESTYRKADYVVGISKKVASNLSGLNSNVSIIYDSYSNLPSNKDEEVTLQAYSNKFVVTQIGSLIDIKNVPYTIELARLVERQYPDIHFLIVGEGKLEEELKSQAQGLSNVTFLGFTPYISSVLSITNLLIMPSKNEGLGSSILEAYQHNVPVIGSNVGGIPEIVEVGQSGYLVDLDNGPEEAVAHLEHIVRDKSSYATLREGVKAIKRKYSPETMVQSYQSIYNQLVTKP</sequence>
<accession>A0ABQ5Y476</accession>
<dbReference type="SUPFAM" id="SSF53756">
    <property type="entry name" value="UDP-Glycosyltransferase/glycogen phosphorylase"/>
    <property type="match status" value="1"/>
</dbReference>
<dbReference type="CDD" id="cd03801">
    <property type="entry name" value="GT4_PimA-like"/>
    <property type="match status" value="1"/>
</dbReference>
<proteinExistence type="predicted"/>
<reference evidence="3" key="1">
    <citation type="journal article" date="2019" name="Int. J. Syst. Evol. Microbiol.">
        <title>The Global Catalogue of Microorganisms (GCM) 10K type strain sequencing project: providing services to taxonomists for standard genome sequencing and annotation.</title>
        <authorList>
            <consortium name="The Broad Institute Genomics Platform"/>
            <consortium name="The Broad Institute Genome Sequencing Center for Infectious Disease"/>
            <person name="Wu L."/>
            <person name="Ma J."/>
        </authorList>
    </citation>
    <scope>NUCLEOTIDE SEQUENCE [LARGE SCALE GENOMIC DNA]</scope>
    <source>
        <strain evidence="3">NBRC 110633</strain>
    </source>
</reference>
<dbReference type="Pfam" id="PF00534">
    <property type="entry name" value="Glycos_transf_1"/>
    <property type="match status" value="1"/>
</dbReference>
<protein>
    <recommendedName>
        <fullName evidence="1">Glycosyl transferase family 1 domain-containing protein</fullName>
    </recommendedName>
</protein>
<evidence type="ECO:0000313" key="3">
    <source>
        <dbReference type="Proteomes" id="UP001156669"/>
    </source>
</evidence>
<gene>
    <name evidence="2" type="ORF">GCM10007906_22660</name>
</gene>
<dbReference type="PANTHER" id="PTHR12526:SF630">
    <property type="entry name" value="GLYCOSYLTRANSFERASE"/>
    <property type="match status" value="1"/>
</dbReference>
<name>A0ABQ5Y476_9VIBR</name>
<dbReference type="InterPro" id="IPR001296">
    <property type="entry name" value="Glyco_trans_1"/>
</dbReference>
<feature type="domain" description="Glycosyl transferase family 1" evidence="1">
    <location>
        <begin position="55"/>
        <end position="208"/>
    </location>
</feature>
<dbReference type="Gene3D" id="3.40.50.2000">
    <property type="entry name" value="Glycogen Phosphorylase B"/>
    <property type="match status" value="2"/>
</dbReference>
<dbReference type="PANTHER" id="PTHR12526">
    <property type="entry name" value="GLYCOSYLTRANSFERASE"/>
    <property type="match status" value="1"/>
</dbReference>
<keyword evidence="3" id="KW-1185">Reference proteome</keyword>
<dbReference type="EMBL" id="BSOE01000046">
    <property type="protein sequence ID" value="GLR04678.1"/>
    <property type="molecule type" value="Genomic_DNA"/>
</dbReference>